<evidence type="ECO:0000313" key="4">
    <source>
        <dbReference type="EMBL" id="AKP52811.1"/>
    </source>
</evidence>
<dbReference type="Pfam" id="PF01408">
    <property type="entry name" value="GFO_IDH_MocA"/>
    <property type="match status" value="1"/>
</dbReference>
<protein>
    <submittedName>
        <fullName evidence="4">Myo-inositol 2-dehydrogenase</fullName>
    </submittedName>
</protein>
<dbReference type="PROSITE" id="PS51318">
    <property type="entry name" value="TAT"/>
    <property type="match status" value="1"/>
</dbReference>
<feature type="domain" description="Gfo/Idh/MocA-like oxidoreductase N-terminal" evidence="2">
    <location>
        <begin position="48"/>
        <end position="174"/>
    </location>
</feature>
<dbReference type="InterPro" id="IPR043906">
    <property type="entry name" value="Gfo/Idh/MocA_OxRdtase_bact_C"/>
</dbReference>
<organism evidence="4 5">
    <name type="scientific">Cyclobacterium amurskyense</name>
    <dbReference type="NCBI Taxonomy" id="320787"/>
    <lineage>
        <taxon>Bacteria</taxon>
        <taxon>Pseudomonadati</taxon>
        <taxon>Bacteroidota</taxon>
        <taxon>Cytophagia</taxon>
        <taxon>Cytophagales</taxon>
        <taxon>Cyclobacteriaceae</taxon>
        <taxon>Cyclobacterium</taxon>
    </lineage>
</organism>
<dbReference type="Gene3D" id="3.40.50.720">
    <property type="entry name" value="NAD(P)-binding Rossmann-like Domain"/>
    <property type="match status" value="1"/>
</dbReference>
<dbReference type="Pfam" id="PF19051">
    <property type="entry name" value="GFO_IDH_MocA_C2"/>
    <property type="match status" value="1"/>
</dbReference>
<dbReference type="AlphaFoldDB" id="A0A0H4PEA6"/>
<dbReference type="InterPro" id="IPR036291">
    <property type="entry name" value="NAD(P)-bd_dom_sf"/>
</dbReference>
<dbReference type="Proteomes" id="UP000036520">
    <property type="component" value="Chromosome"/>
</dbReference>
<dbReference type="RefSeq" id="WP_048642989.1">
    <property type="nucleotide sequence ID" value="NZ_CAXBGM010000079.1"/>
</dbReference>
<keyword evidence="5" id="KW-1185">Reference proteome</keyword>
<feature type="domain" description="Gfo/Idh/MocA-like oxidoreductase bacterial type C-terminal" evidence="3">
    <location>
        <begin position="214"/>
        <end position="441"/>
    </location>
</feature>
<dbReference type="PATRIC" id="fig|320787.5.peg.3744"/>
<evidence type="ECO:0000259" key="3">
    <source>
        <dbReference type="Pfam" id="PF19051"/>
    </source>
</evidence>
<dbReference type="KEGG" id="camu:CA2015_3422"/>
<feature type="region of interest" description="Disordered" evidence="1">
    <location>
        <begin position="424"/>
        <end position="443"/>
    </location>
</feature>
<dbReference type="InterPro" id="IPR000683">
    <property type="entry name" value="Gfo/Idh/MocA-like_OxRdtase_N"/>
</dbReference>
<reference evidence="4 5" key="1">
    <citation type="submission" date="2015-07" db="EMBL/GenBank/DDBJ databases">
        <authorList>
            <person name="Kim K.M."/>
        </authorList>
    </citation>
    <scope>NUCLEOTIDE SEQUENCE [LARGE SCALE GENOMIC DNA]</scope>
    <source>
        <strain evidence="4 5">KCTC 12363</strain>
    </source>
</reference>
<evidence type="ECO:0000259" key="2">
    <source>
        <dbReference type="Pfam" id="PF01408"/>
    </source>
</evidence>
<dbReference type="SUPFAM" id="SSF55347">
    <property type="entry name" value="Glyceraldehyde-3-phosphate dehydrogenase-like, C-terminal domain"/>
    <property type="match status" value="1"/>
</dbReference>
<evidence type="ECO:0000313" key="5">
    <source>
        <dbReference type="Proteomes" id="UP000036520"/>
    </source>
</evidence>
<dbReference type="GO" id="GO:0000166">
    <property type="term" value="F:nucleotide binding"/>
    <property type="evidence" value="ECO:0007669"/>
    <property type="project" value="InterPro"/>
</dbReference>
<dbReference type="OrthoDB" id="9763611at2"/>
<dbReference type="Gene3D" id="3.30.360.10">
    <property type="entry name" value="Dihydrodipicolinate Reductase, domain 2"/>
    <property type="match status" value="1"/>
</dbReference>
<dbReference type="PANTHER" id="PTHR43818:SF5">
    <property type="entry name" value="OXIDOREDUCTASE FAMILY PROTEIN"/>
    <property type="match status" value="1"/>
</dbReference>
<accession>A0A0H4PEA6</accession>
<evidence type="ECO:0000256" key="1">
    <source>
        <dbReference type="SAM" id="MobiDB-lite"/>
    </source>
</evidence>
<gene>
    <name evidence="4" type="ORF">CA2015_3422</name>
</gene>
<dbReference type="PANTHER" id="PTHR43818">
    <property type="entry name" value="BCDNA.GH03377"/>
    <property type="match status" value="1"/>
</dbReference>
<dbReference type="STRING" id="320787.CA2015_3422"/>
<dbReference type="InterPro" id="IPR006311">
    <property type="entry name" value="TAT_signal"/>
</dbReference>
<proteinExistence type="predicted"/>
<name>A0A0H4PEA6_9BACT</name>
<sequence length="443" mass="49388">MTEKKKSSLSRRKFMGTGLLTAASLGVLPQVSLGKEAANTKEANETLRLGFIGLGRQNNGLLGSFITLPNIEVVAGCDVYDDKRQRFLNRTKDYYKGKGKTVEVEVYENYHDLLARKDVDAVVIASPDHWHALMAIDACKAGKDIYLEKPLTFTIKEGQELVKAVRSNSIVLATGSMQRSYDNFQHAVRMVQKGRLGAIKKVYACVGGPPKPYDLPKEDIPAGLNWDMWLGPLAADVHFNNDLNPPISINPPENEKVWGAWRWYKETGGGLTTDWGAHMFDIAQWAIGMDRNGPVEIIPAGYKNTKHLTFIYPNGVTVTEEPFDKKETRGCKFVGKDGWIEVSRSHYEASDPSLYPLIGEGEDLRGGGGTAHHIDFIESVRRRKDPIAPVEIGHSTCTTCNLGNIAYDLGRPLKWDPVNEKFANSDPEAEKQLHRTYRPGYRL</sequence>
<dbReference type="SUPFAM" id="SSF51735">
    <property type="entry name" value="NAD(P)-binding Rossmann-fold domains"/>
    <property type="match status" value="1"/>
</dbReference>
<dbReference type="EMBL" id="CP012040">
    <property type="protein sequence ID" value="AKP52811.1"/>
    <property type="molecule type" value="Genomic_DNA"/>
</dbReference>
<dbReference type="InterPro" id="IPR050463">
    <property type="entry name" value="Gfo/Idh/MocA_oxidrdct_glycsds"/>
</dbReference>